<dbReference type="AlphaFoldDB" id="A0A6G9H672"/>
<evidence type="ECO:0000313" key="3">
    <source>
        <dbReference type="Proteomes" id="UP000501179"/>
    </source>
</evidence>
<dbReference type="Proteomes" id="UP000501179">
    <property type="component" value="Chromosome"/>
</dbReference>
<dbReference type="RefSeq" id="WP_167034211.1">
    <property type="nucleotide sequence ID" value="NZ_CP050177.1"/>
</dbReference>
<sequence length="50" mass="5486">MLDTSRDQTPAPTDEQRGCLFALSQPPLMIFLTVIGALLLMAAVHDLFLL</sequence>
<accession>A0A6G9H672</accession>
<keyword evidence="1" id="KW-1133">Transmembrane helix</keyword>
<dbReference type="EMBL" id="CP050177">
    <property type="protein sequence ID" value="QIQ05721.1"/>
    <property type="molecule type" value="Genomic_DNA"/>
</dbReference>
<reference evidence="2 3" key="1">
    <citation type="submission" date="2020-03" db="EMBL/GenBank/DDBJ databases">
        <title>A novel species.</title>
        <authorList>
            <person name="Gao J."/>
        </authorList>
    </citation>
    <scope>NUCLEOTIDE SEQUENCE [LARGE SCALE GENOMIC DNA]</scope>
    <source>
        <strain evidence="2 3">QMT-12</strain>
    </source>
</reference>
<evidence type="ECO:0000313" key="2">
    <source>
        <dbReference type="EMBL" id="QIQ05721.1"/>
    </source>
</evidence>
<proteinExistence type="predicted"/>
<evidence type="ECO:0000256" key="1">
    <source>
        <dbReference type="SAM" id="Phobius"/>
    </source>
</evidence>
<protein>
    <submittedName>
        <fullName evidence="2">Uncharacterized protein</fullName>
    </submittedName>
</protein>
<gene>
    <name evidence="2" type="ORF">HA039_28560</name>
</gene>
<feature type="transmembrane region" description="Helical" evidence="1">
    <location>
        <begin position="28"/>
        <end position="49"/>
    </location>
</feature>
<name>A0A6G9H672_9ACTN</name>
<keyword evidence="3" id="KW-1185">Reference proteome</keyword>
<keyword evidence="1" id="KW-0472">Membrane</keyword>
<keyword evidence="1" id="KW-0812">Transmembrane</keyword>
<organism evidence="2 3">
    <name type="scientific">Streptomyces liangshanensis</name>
    <dbReference type="NCBI Taxonomy" id="2717324"/>
    <lineage>
        <taxon>Bacteria</taxon>
        <taxon>Bacillati</taxon>
        <taxon>Actinomycetota</taxon>
        <taxon>Actinomycetes</taxon>
        <taxon>Kitasatosporales</taxon>
        <taxon>Streptomycetaceae</taxon>
        <taxon>Streptomyces</taxon>
    </lineage>
</organism>
<dbReference type="KEGG" id="slia:HA039_28560"/>